<gene>
    <name evidence="2" type="ORF">HB776_14270</name>
</gene>
<name>A0A7G6TZS8_9BRAD</name>
<feature type="region of interest" description="Disordered" evidence="1">
    <location>
        <begin position="1"/>
        <end position="56"/>
    </location>
</feature>
<sequence>MSVSSVSSAPPVAEVKPIEAKPPEPKKNDDNDSRTAPPPPRAALPPGQGTRIDQLA</sequence>
<reference evidence="3" key="1">
    <citation type="journal article" date="2020" name="Mol. Plant Microbe">
        <title>Rhizobial microsymbionts of the narrowly endemic Oxytropis species growing in Kamchatka are characterized by significant genetic diversity and possess a set of genes that are associated with T3SS and T6SS secretion systems and can affect the development of symbiosis.</title>
        <authorList>
            <person name="Safronova V."/>
            <person name="Guro P."/>
            <person name="Sazanova A."/>
            <person name="Kuznetsova I."/>
            <person name="Belimov A."/>
            <person name="Yakubov V."/>
            <person name="Chirak E."/>
            <person name="Afonin A."/>
            <person name="Gogolev Y."/>
            <person name="Andronov E."/>
            <person name="Tikhonovich I."/>
        </authorList>
    </citation>
    <scope>NUCLEOTIDE SEQUENCE [LARGE SCALE GENOMIC DNA]</scope>
    <source>
        <strain evidence="3">581</strain>
    </source>
</reference>
<dbReference type="KEGG" id="trb:HB776_14270"/>
<protein>
    <submittedName>
        <fullName evidence="2">Uncharacterized protein</fullName>
    </submittedName>
</protein>
<proteinExistence type="predicted"/>
<accession>A0A7G6TZS8</accession>
<dbReference type="Proteomes" id="UP000515291">
    <property type="component" value="Chromosome"/>
</dbReference>
<dbReference type="AlphaFoldDB" id="A0A7G6TZS8"/>
<evidence type="ECO:0000313" key="3">
    <source>
        <dbReference type="Proteomes" id="UP000515291"/>
    </source>
</evidence>
<evidence type="ECO:0000256" key="1">
    <source>
        <dbReference type="SAM" id="MobiDB-lite"/>
    </source>
</evidence>
<evidence type="ECO:0000313" key="2">
    <source>
        <dbReference type="EMBL" id="QND72260.1"/>
    </source>
</evidence>
<feature type="compositionally biased region" description="Low complexity" evidence="1">
    <location>
        <begin position="1"/>
        <end position="15"/>
    </location>
</feature>
<feature type="compositionally biased region" description="Basic and acidic residues" evidence="1">
    <location>
        <begin position="16"/>
        <end position="33"/>
    </location>
</feature>
<dbReference type="EMBL" id="CP050292">
    <property type="protein sequence ID" value="QND72260.1"/>
    <property type="molecule type" value="Genomic_DNA"/>
</dbReference>
<dbReference type="RefSeq" id="WP_170849544.1">
    <property type="nucleotide sequence ID" value="NZ_CP050292.1"/>
</dbReference>
<organism evidence="2 3">
    <name type="scientific">Tardiphaga robiniae</name>
    <dbReference type="NCBI Taxonomy" id="943830"/>
    <lineage>
        <taxon>Bacteria</taxon>
        <taxon>Pseudomonadati</taxon>
        <taxon>Pseudomonadota</taxon>
        <taxon>Alphaproteobacteria</taxon>
        <taxon>Hyphomicrobiales</taxon>
        <taxon>Nitrobacteraceae</taxon>
        <taxon>Tardiphaga</taxon>
    </lineage>
</organism>